<evidence type="ECO:0000313" key="2">
    <source>
        <dbReference type="Proteomes" id="UP000295726"/>
    </source>
</evidence>
<organism evidence="1 2">
    <name type="scientific">Muricomes intestini</name>
    <dbReference type="NCBI Taxonomy" id="1796634"/>
    <lineage>
        <taxon>Bacteria</taxon>
        <taxon>Bacillati</taxon>
        <taxon>Bacillota</taxon>
        <taxon>Clostridia</taxon>
        <taxon>Lachnospirales</taxon>
        <taxon>Lachnospiraceae</taxon>
        <taxon>Muricomes</taxon>
    </lineage>
</organism>
<sequence length="157" mass="17058">MRMSTKFPLAVHILMIIAAFGEKTKINSEMLAKSTGANAVTIRNIFKSLKGAGMISISPGPGGAKLARSADDISLWDIFLAAELSDPDQFFQFHEQSDMRCPIGSNIFGVLKGHLDESVDAMKQKLSAVSVALLLDETKERLSDLSLCSRQHAADDF</sequence>
<gene>
    <name evidence="1" type="ORF">EDD59_11530</name>
</gene>
<keyword evidence="1" id="KW-0238">DNA-binding</keyword>
<protein>
    <submittedName>
        <fullName evidence="1">DNA-binding IscR family transcriptional regulator</fullName>
    </submittedName>
</protein>
<reference evidence="1 2" key="1">
    <citation type="submission" date="2019-03" db="EMBL/GenBank/DDBJ databases">
        <title>Genomic Encyclopedia of Type Strains, Phase IV (KMG-IV): sequencing the most valuable type-strain genomes for metagenomic binning, comparative biology and taxonomic classification.</title>
        <authorList>
            <person name="Goeker M."/>
        </authorList>
    </citation>
    <scope>NUCLEOTIDE SEQUENCE [LARGE SCALE GENOMIC DNA]</scope>
    <source>
        <strain evidence="1 2">DSM 29489</strain>
    </source>
</reference>
<dbReference type="InterPro" id="IPR036388">
    <property type="entry name" value="WH-like_DNA-bd_sf"/>
</dbReference>
<dbReference type="EMBL" id="SLZZ01000015">
    <property type="protein sequence ID" value="TCS77713.1"/>
    <property type="molecule type" value="Genomic_DNA"/>
</dbReference>
<dbReference type="Gene3D" id="1.10.10.10">
    <property type="entry name" value="Winged helix-like DNA-binding domain superfamily/Winged helix DNA-binding domain"/>
    <property type="match status" value="1"/>
</dbReference>
<accession>A0A4R3K4N1</accession>
<dbReference type="GO" id="GO:0005829">
    <property type="term" value="C:cytosol"/>
    <property type="evidence" value="ECO:0007669"/>
    <property type="project" value="TreeGrafter"/>
</dbReference>
<name>A0A4R3K4N1_9FIRM</name>
<dbReference type="PANTHER" id="PTHR33221">
    <property type="entry name" value="WINGED HELIX-TURN-HELIX TRANSCRIPTIONAL REGULATOR, RRF2 FAMILY"/>
    <property type="match status" value="1"/>
</dbReference>
<dbReference type="InterPro" id="IPR000944">
    <property type="entry name" value="Tscrpt_reg_Rrf2"/>
</dbReference>
<evidence type="ECO:0000313" key="1">
    <source>
        <dbReference type="EMBL" id="TCS77713.1"/>
    </source>
</evidence>
<dbReference type="Proteomes" id="UP000295726">
    <property type="component" value="Unassembled WGS sequence"/>
</dbReference>
<dbReference type="GO" id="GO:0003700">
    <property type="term" value="F:DNA-binding transcription factor activity"/>
    <property type="evidence" value="ECO:0007669"/>
    <property type="project" value="TreeGrafter"/>
</dbReference>
<dbReference type="PROSITE" id="PS51197">
    <property type="entry name" value="HTH_RRF2_2"/>
    <property type="match status" value="1"/>
</dbReference>
<dbReference type="OrthoDB" id="213028at2"/>
<keyword evidence="2" id="KW-1185">Reference proteome</keyword>
<dbReference type="AlphaFoldDB" id="A0A4R3K4N1"/>
<dbReference type="PANTHER" id="PTHR33221:SF15">
    <property type="entry name" value="HTH-TYPE TRANSCRIPTIONAL REGULATOR YWGB-RELATED"/>
    <property type="match status" value="1"/>
</dbReference>
<dbReference type="InterPro" id="IPR036390">
    <property type="entry name" value="WH_DNA-bd_sf"/>
</dbReference>
<dbReference type="SUPFAM" id="SSF46785">
    <property type="entry name" value="Winged helix' DNA-binding domain"/>
    <property type="match status" value="1"/>
</dbReference>
<dbReference type="GO" id="GO:0003677">
    <property type="term" value="F:DNA binding"/>
    <property type="evidence" value="ECO:0007669"/>
    <property type="project" value="UniProtKB-KW"/>
</dbReference>
<proteinExistence type="predicted"/>
<dbReference type="RefSeq" id="WP_132381877.1">
    <property type="nucleotide sequence ID" value="NZ_DAIPCY010000017.1"/>
</dbReference>
<dbReference type="Pfam" id="PF02082">
    <property type="entry name" value="Rrf2"/>
    <property type="match status" value="1"/>
</dbReference>
<comment type="caution">
    <text evidence="1">The sequence shown here is derived from an EMBL/GenBank/DDBJ whole genome shotgun (WGS) entry which is preliminary data.</text>
</comment>